<dbReference type="RefSeq" id="WP_181418399.1">
    <property type="nucleotide sequence ID" value="NZ_QJTF01000012.1"/>
</dbReference>
<dbReference type="SUPFAM" id="SSF54909">
    <property type="entry name" value="Dimeric alpha+beta barrel"/>
    <property type="match status" value="1"/>
</dbReference>
<evidence type="ECO:0000313" key="2">
    <source>
        <dbReference type="EMBL" id="PYE87548.1"/>
    </source>
</evidence>
<proteinExistence type="predicted"/>
<dbReference type="AlphaFoldDB" id="A0A318T1D3"/>
<dbReference type="Pfam" id="PF03992">
    <property type="entry name" value="ABM"/>
    <property type="match status" value="1"/>
</dbReference>
<keyword evidence="3" id="KW-1185">Reference proteome</keyword>
<dbReference type="EMBL" id="QJTF01000012">
    <property type="protein sequence ID" value="PYE87548.1"/>
    <property type="molecule type" value="Genomic_DNA"/>
</dbReference>
<dbReference type="InterPro" id="IPR050744">
    <property type="entry name" value="AI-2_Isomerase_LsrG"/>
</dbReference>
<accession>A0A318T1D3</accession>
<reference evidence="2 3" key="1">
    <citation type="submission" date="2018-06" db="EMBL/GenBank/DDBJ databases">
        <title>Genomic Encyclopedia of Type Strains, Phase III (KMG-III): the genomes of soil and plant-associated and newly described type strains.</title>
        <authorList>
            <person name="Whitman W."/>
        </authorList>
    </citation>
    <scope>NUCLEOTIDE SEQUENCE [LARGE SCALE GENOMIC DNA]</scope>
    <source>
        <strain evidence="2 3">ORS 1419</strain>
    </source>
</reference>
<evidence type="ECO:0000259" key="1">
    <source>
        <dbReference type="PROSITE" id="PS51725"/>
    </source>
</evidence>
<keyword evidence="2" id="KW-0560">Oxidoreductase</keyword>
<gene>
    <name evidence="2" type="ORF">C7477_11249</name>
</gene>
<name>A0A318T1D3_9HYPH</name>
<organism evidence="2 3">
    <name type="scientific">Phyllobacterium leguminum</name>
    <dbReference type="NCBI Taxonomy" id="314237"/>
    <lineage>
        <taxon>Bacteria</taxon>
        <taxon>Pseudomonadati</taxon>
        <taxon>Pseudomonadota</taxon>
        <taxon>Alphaproteobacteria</taxon>
        <taxon>Hyphomicrobiales</taxon>
        <taxon>Phyllobacteriaceae</taxon>
        <taxon>Phyllobacterium</taxon>
    </lineage>
</organism>
<dbReference type="InterPro" id="IPR007138">
    <property type="entry name" value="ABM_dom"/>
</dbReference>
<dbReference type="GO" id="GO:0004497">
    <property type="term" value="F:monooxygenase activity"/>
    <property type="evidence" value="ECO:0007669"/>
    <property type="project" value="UniProtKB-KW"/>
</dbReference>
<dbReference type="Gene3D" id="3.30.70.100">
    <property type="match status" value="1"/>
</dbReference>
<dbReference type="PROSITE" id="PS51725">
    <property type="entry name" value="ABM"/>
    <property type="match status" value="1"/>
</dbReference>
<protein>
    <submittedName>
        <fullName evidence="2">Quinol monooxygenase YgiN</fullName>
    </submittedName>
</protein>
<dbReference type="PANTHER" id="PTHR33336">
    <property type="entry name" value="QUINOL MONOOXYGENASE YGIN-RELATED"/>
    <property type="match status" value="1"/>
</dbReference>
<keyword evidence="2" id="KW-0503">Monooxygenase</keyword>
<feature type="domain" description="ABM" evidence="1">
    <location>
        <begin position="4"/>
        <end position="93"/>
    </location>
</feature>
<evidence type="ECO:0000313" key="3">
    <source>
        <dbReference type="Proteomes" id="UP000247454"/>
    </source>
</evidence>
<dbReference type="Proteomes" id="UP000247454">
    <property type="component" value="Unassembled WGS sequence"/>
</dbReference>
<sequence length="103" mass="11785">MSVVTVIAQLTAQPGREAELGKRLRGMIEPTLKEKGCINYDLHRSAANPATWMFYENWQSQDDLDAHTASKHFEEFQKTKHEVLAQEMTVHIFAPDAETTRIK</sequence>
<comment type="caution">
    <text evidence="2">The sequence shown here is derived from an EMBL/GenBank/DDBJ whole genome shotgun (WGS) entry which is preliminary data.</text>
</comment>
<dbReference type="PANTHER" id="PTHR33336:SF3">
    <property type="entry name" value="ABM DOMAIN-CONTAINING PROTEIN"/>
    <property type="match status" value="1"/>
</dbReference>
<dbReference type="InterPro" id="IPR011008">
    <property type="entry name" value="Dimeric_a/b-barrel"/>
</dbReference>